<reference evidence="4 5" key="1">
    <citation type="journal article" date="2018" name="Nat. Ecol. Evol.">
        <title>Genomic signatures of mitonuclear coevolution across populations of Tigriopus californicus.</title>
        <authorList>
            <person name="Barreto F.S."/>
            <person name="Watson E.T."/>
            <person name="Lima T.G."/>
            <person name="Willett C.S."/>
            <person name="Edmands S."/>
            <person name="Li W."/>
            <person name="Burton R.S."/>
        </authorList>
    </citation>
    <scope>NUCLEOTIDE SEQUENCE [LARGE SCALE GENOMIC DNA]</scope>
    <source>
        <strain evidence="4 5">San Diego</strain>
    </source>
</reference>
<evidence type="ECO:0000313" key="5">
    <source>
        <dbReference type="Proteomes" id="UP000318571"/>
    </source>
</evidence>
<sequence>MFSPEQCILLVKLHGLNLWHKKNMSRLGRSIPLGIVVVTLIFVNLQLTEASSLEGEPAADGSRLKRGLFGFHASQSVEVPSHALNDHSLILVPVIDEDKQWHRRKRNIDPESDEANTSFANDSSNSTGKKKYHRLAHSLHVQTDIRYRYATTLVTSQVRNSEEEAREVFLSVILPETAFISRFAIEVGGQLFVAFVKEKTEAWKEYQEAVSQGKTAGHVGISARYSNHFRVSVNTEARTAVTFYLLYEELLQRRGGFYEHVINLTPRQKLKDFFIEVQIVENANLSYLHVPELRRHEIIAREESLTSLKHVDISRPTQASAKIKYRPNLLNLQRKLKSRHSLQFVVEYDVARDREKAGEIQVVDGFFVHFVAPQHLPVMPKHIVFVIDTSGSMMGKKMKQTKNALRTIIGELREEDHMTLLSFSDEVDTWDGRGNVIASVNKDNVEAALNHIDALEARGGTNLNDALVQALTIIAHVKHRGALKTDVQPMIFFLTDGHATVGEMDNHQIMDNINRVNIETAIFTLAFGRSADFDLLKALSLMNNGFARKIYVAADASLQLEGFYKEVSSPILRGVNFTYQSDEILSNSLTSTNFHTYYQGSEMVVAGKLATYMADNPNELIEYQILATQALGSQYFVEGAYNGSEAHFYPQSITETIFNVVPQIRAKDINFLERLWAYLTIKDLLEKVAKGQIDSCANQSRSSRDLFKQQTDPTLYDDEDFESDSGSGHSGEEDIEEDIKGVSEIMDEVGDADIIICNNLERALYLSLKYEFVTPLTSLVVVKPDDGEEPGDIGEMDAQDSSKSKSNANPNIVFSHSSISKSSELLTTFLVLFQSYLLFH</sequence>
<dbReference type="PANTHER" id="PTHR10338:SF108">
    <property type="entry name" value="INTER-ALPHA-TRYPSIN INHIBITOR HEAVY CHAIN H4-LIKE PROTEIN"/>
    <property type="match status" value="1"/>
</dbReference>
<dbReference type="OrthoDB" id="6346186at2759"/>
<dbReference type="SMART" id="SM00327">
    <property type="entry name" value="VWA"/>
    <property type="match status" value="1"/>
</dbReference>
<dbReference type="Gene3D" id="3.40.50.410">
    <property type="entry name" value="von Willebrand factor, type A domain"/>
    <property type="match status" value="1"/>
</dbReference>
<evidence type="ECO:0000259" key="3">
    <source>
        <dbReference type="PROSITE" id="PS51468"/>
    </source>
</evidence>
<dbReference type="STRING" id="6832.A0A553ND76"/>
<evidence type="ECO:0000259" key="2">
    <source>
        <dbReference type="PROSITE" id="PS50234"/>
    </source>
</evidence>
<dbReference type="SMART" id="SM00609">
    <property type="entry name" value="VIT"/>
    <property type="match status" value="1"/>
</dbReference>
<keyword evidence="5" id="KW-1185">Reference proteome</keyword>
<dbReference type="InterPro" id="IPR050934">
    <property type="entry name" value="ITIH"/>
</dbReference>
<dbReference type="SUPFAM" id="SSF53300">
    <property type="entry name" value="vWA-like"/>
    <property type="match status" value="1"/>
</dbReference>
<proteinExistence type="predicted"/>
<name>A0A553ND76_TIGCA</name>
<accession>A0A553ND76</accession>
<organism evidence="4 5">
    <name type="scientific">Tigriopus californicus</name>
    <name type="common">Marine copepod</name>
    <dbReference type="NCBI Taxonomy" id="6832"/>
    <lineage>
        <taxon>Eukaryota</taxon>
        <taxon>Metazoa</taxon>
        <taxon>Ecdysozoa</taxon>
        <taxon>Arthropoda</taxon>
        <taxon>Crustacea</taxon>
        <taxon>Multicrustacea</taxon>
        <taxon>Hexanauplia</taxon>
        <taxon>Copepoda</taxon>
        <taxon>Harpacticoida</taxon>
        <taxon>Harpacticidae</taxon>
        <taxon>Tigriopus</taxon>
    </lineage>
</organism>
<dbReference type="PROSITE" id="PS51468">
    <property type="entry name" value="VIT"/>
    <property type="match status" value="1"/>
</dbReference>
<dbReference type="PROSITE" id="PS50234">
    <property type="entry name" value="VWFA"/>
    <property type="match status" value="1"/>
</dbReference>
<evidence type="ECO:0000256" key="1">
    <source>
        <dbReference type="SAM" id="MobiDB-lite"/>
    </source>
</evidence>
<protein>
    <recommendedName>
        <fullName evidence="6">VWFA domain-containing protein</fullName>
    </recommendedName>
</protein>
<dbReference type="OMA" id="LLVIRHM"/>
<dbReference type="InterPro" id="IPR036465">
    <property type="entry name" value="vWFA_dom_sf"/>
</dbReference>
<dbReference type="InterPro" id="IPR002035">
    <property type="entry name" value="VWF_A"/>
</dbReference>
<dbReference type="GO" id="GO:0032991">
    <property type="term" value="C:protein-containing complex"/>
    <property type="evidence" value="ECO:0007669"/>
    <property type="project" value="UniProtKB-ARBA"/>
</dbReference>
<feature type="region of interest" description="Disordered" evidence="1">
    <location>
        <begin position="783"/>
        <end position="807"/>
    </location>
</feature>
<dbReference type="PANTHER" id="PTHR10338">
    <property type="entry name" value="INTER-ALPHA-TRYPSIN INHIBITOR HEAVY CHAIN FAMILY MEMBER"/>
    <property type="match status" value="1"/>
</dbReference>
<feature type="compositionally biased region" description="Acidic residues" evidence="1">
    <location>
        <begin position="786"/>
        <end position="798"/>
    </location>
</feature>
<feature type="region of interest" description="Disordered" evidence="1">
    <location>
        <begin position="106"/>
        <end position="131"/>
    </location>
</feature>
<feature type="compositionally biased region" description="Polar residues" evidence="1">
    <location>
        <begin position="115"/>
        <end position="127"/>
    </location>
</feature>
<dbReference type="Proteomes" id="UP000318571">
    <property type="component" value="Chromosome 10"/>
</dbReference>
<evidence type="ECO:0008006" key="6">
    <source>
        <dbReference type="Google" id="ProtNLM"/>
    </source>
</evidence>
<dbReference type="InterPro" id="IPR013694">
    <property type="entry name" value="VIT"/>
</dbReference>
<feature type="domain" description="VIT" evidence="3">
    <location>
        <begin position="120"/>
        <end position="249"/>
    </location>
</feature>
<dbReference type="AlphaFoldDB" id="A0A553ND76"/>
<dbReference type="Pfam" id="PF08487">
    <property type="entry name" value="VIT"/>
    <property type="match status" value="1"/>
</dbReference>
<feature type="domain" description="VWFA" evidence="2">
    <location>
        <begin position="382"/>
        <end position="567"/>
    </location>
</feature>
<comment type="caution">
    <text evidence="4">The sequence shown here is derived from an EMBL/GenBank/DDBJ whole genome shotgun (WGS) entry which is preliminary data.</text>
</comment>
<dbReference type="Pfam" id="PF00092">
    <property type="entry name" value="VWA"/>
    <property type="match status" value="1"/>
</dbReference>
<gene>
    <name evidence="4" type="ORF">TCAL_00462</name>
</gene>
<feature type="region of interest" description="Disordered" evidence="1">
    <location>
        <begin position="702"/>
        <end position="735"/>
    </location>
</feature>
<evidence type="ECO:0000313" key="4">
    <source>
        <dbReference type="EMBL" id="TRY63404.1"/>
    </source>
</evidence>
<dbReference type="EMBL" id="VCGU01000458">
    <property type="protein sequence ID" value="TRY63404.1"/>
    <property type="molecule type" value="Genomic_DNA"/>
</dbReference>